<dbReference type="AlphaFoldDB" id="A0AAV6J5Y6"/>
<keyword evidence="6" id="KW-0805">Transcription regulation</keyword>
<comment type="similarity">
    <text evidence="2">Belongs to the APC10 family.</text>
</comment>
<evidence type="ECO:0000256" key="4">
    <source>
        <dbReference type="ARBA" id="ARBA00022776"/>
    </source>
</evidence>
<evidence type="ECO:0000313" key="15">
    <source>
        <dbReference type="Proteomes" id="UP000823749"/>
    </source>
</evidence>
<evidence type="ECO:0000256" key="2">
    <source>
        <dbReference type="ARBA" id="ARBA00006762"/>
    </source>
</evidence>
<dbReference type="InterPro" id="IPR016901">
    <property type="entry name" value="APC10/Doc1"/>
</dbReference>
<dbReference type="GO" id="GO:0046983">
    <property type="term" value="F:protein dimerization activity"/>
    <property type="evidence" value="ECO:0007669"/>
    <property type="project" value="InterPro"/>
</dbReference>
<feature type="domain" description="BHLH" evidence="12">
    <location>
        <begin position="737"/>
        <end position="787"/>
    </location>
</feature>
<keyword evidence="8" id="KW-0539">Nucleus</keyword>
<dbReference type="SUPFAM" id="SSF49785">
    <property type="entry name" value="Galactose-binding domain-like"/>
    <property type="match status" value="3"/>
</dbReference>
<dbReference type="InterPro" id="IPR000387">
    <property type="entry name" value="Tyr_Pase_dom"/>
</dbReference>
<protein>
    <submittedName>
        <fullName evidence="14">Uncharacterized protein</fullName>
    </submittedName>
</protein>
<dbReference type="Gene3D" id="3.90.190.10">
    <property type="entry name" value="Protein tyrosine phosphatase superfamily"/>
    <property type="match status" value="1"/>
</dbReference>
<dbReference type="Gene3D" id="2.60.120.260">
    <property type="entry name" value="Galactose-binding domain-like"/>
    <property type="match status" value="3"/>
</dbReference>
<dbReference type="SUPFAM" id="SSF52799">
    <property type="entry name" value="(Phosphotyrosine protein) phosphatases II"/>
    <property type="match status" value="1"/>
</dbReference>
<reference evidence="14" key="1">
    <citation type="submission" date="2020-08" db="EMBL/GenBank/DDBJ databases">
        <title>Plant Genome Project.</title>
        <authorList>
            <person name="Zhang R.-G."/>
        </authorList>
    </citation>
    <scope>NUCLEOTIDE SEQUENCE</scope>
    <source>
        <strain evidence="14">WSP0</strain>
        <tissue evidence="14">Leaf</tissue>
    </source>
</reference>
<dbReference type="GO" id="GO:0031145">
    <property type="term" value="P:anaphase-promoting complex-dependent catabolic process"/>
    <property type="evidence" value="ECO:0007669"/>
    <property type="project" value="InterPro"/>
</dbReference>
<name>A0AAV6J5Y6_9ERIC</name>
<feature type="region of interest" description="Disordered" evidence="10">
    <location>
        <begin position="37"/>
        <end position="63"/>
    </location>
</feature>
<dbReference type="InterPro" id="IPR004939">
    <property type="entry name" value="APC_su10/DOC_dom"/>
</dbReference>
<dbReference type="PANTHER" id="PTHR12936:SF0">
    <property type="entry name" value="ANAPHASE-PROMOTING COMPLEX SUBUNIT 10"/>
    <property type="match status" value="1"/>
</dbReference>
<dbReference type="CDD" id="cd08366">
    <property type="entry name" value="APC10"/>
    <property type="match status" value="2"/>
</dbReference>
<dbReference type="PANTHER" id="PTHR12936">
    <property type="entry name" value="ANAPHASE-PROMOTING COMPLEX 10"/>
    <property type="match status" value="1"/>
</dbReference>
<evidence type="ECO:0000256" key="8">
    <source>
        <dbReference type="ARBA" id="ARBA00023242"/>
    </source>
</evidence>
<evidence type="ECO:0000313" key="14">
    <source>
        <dbReference type="EMBL" id="KAG5535908.1"/>
    </source>
</evidence>
<evidence type="ECO:0000256" key="5">
    <source>
        <dbReference type="ARBA" id="ARBA00022786"/>
    </source>
</evidence>
<keyword evidence="5" id="KW-0833">Ubl conjugation pathway</keyword>
<dbReference type="GO" id="GO:0051301">
    <property type="term" value="P:cell division"/>
    <property type="evidence" value="ECO:0007669"/>
    <property type="project" value="UniProtKB-KW"/>
</dbReference>
<comment type="subcellular location">
    <subcellularLocation>
        <location evidence="1">Nucleus</location>
    </subcellularLocation>
</comment>
<dbReference type="GO" id="GO:0006355">
    <property type="term" value="P:regulation of DNA-templated transcription"/>
    <property type="evidence" value="ECO:0007669"/>
    <property type="project" value="UniProtKB-ARBA"/>
</dbReference>
<dbReference type="SMART" id="SM00353">
    <property type="entry name" value="HLH"/>
    <property type="match status" value="1"/>
</dbReference>
<evidence type="ECO:0000259" key="13">
    <source>
        <dbReference type="PROSITE" id="PS51284"/>
    </source>
</evidence>
<dbReference type="SUPFAM" id="SSF47459">
    <property type="entry name" value="HLH, helix-loop-helix DNA-binding domain"/>
    <property type="match status" value="1"/>
</dbReference>
<keyword evidence="15" id="KW-1185">Reference proteome</keyword>
<dbReference type="SMART" id="SM01337">
    <property type="entry name" value="APC10"/>
    <property type="match status" value="2"/>
</dbReference>
<evidence type="ECO:0000256" key="1">
    <source>
        <dbReference type="ARBA" id="ARBA00004123"/>
    </source>
</evidence>
<evidence type="ECO:0000259" key="12">
    <source>
        <dbReference type="PROSITE" id="PS50888"/>
    </source>
</evidence>
<dbReference type="GO" id="GO:0005680">
    <property type="term" value="C:anaphase-promoting complex"/>
    <property type="evidence" value="ECO:0007669"/>
    <property type="project" value="InterPro"/>
</dbReference>
<dbReference type="PROSITE" id="PS50888">
    <property type="entry name" value="BHLH"/>
    <property type="match status" value="1"/>
</dbReference>
<feature type="domain" description="DOC" evidence="13">
    <location>
        <begin position="835"/>
        <end position="1036"/>
    </location>
</feature>
<proteinExistence type="inferred from homology"/>
<sequence length="1193" mass="132644">MAKKAAWSVSSCKPGNGVTSLRDGNLDTYWHMMDQFPSLRSGKSPKNSENLKNPNSSSEVNVPHVFSPKAATGVIPVKLLDNLEEVSSPVVPIPAPADDPCSRSSKPKWVDVVAPFSYDSTSSSMNLSYFPPQLRDSKVVVCPPQDVVDQGSDLWTDCIVGYFLDKKVPFPIVKNIVMRIWEKFGIYDVRANDQGFFFFKFSKVDAYRSLMEMGPFTVDSPLPDVVEVEYANGSSAFVAAKYPWKPSRCSECRVFGHTEARHKVHVAEVGANVPPPVLSSPEQEVGLPSDESIDQAMVSPVEPVLYASESLGRVPFSTKPYRSPSVGILLAQGNTVVMTDGVASGLSVSGRGLVEMVPHSAIRSQGSPVNKASPVTQGLGMNRCSNTFSILETTLPDDTAFQEELLQQGGYLLVGEGSGNAVQAIEALDQADSPNAIGLVVTPPLRLLRRRAEAGVLRNIRRLFVPYRKNFDRVLFQFRSDGAQPHLVNIQFQKKVKLQLVVLYVDFKLDESYTPSKISIRAGDGFQNLKEIKSVELVKPTGWVYISLSGNDPQETFVNTFMLQIAVLSNHLNGRDTHVRQIKVYGPRLNPIPRQPFQFTSREFITYSTSLVGDDSMVYQELMSRSLNADQYLGNMFPAFRELQLAGTEFVGDTISIAPLQLVTSSSPEVNHSFSVGLNLKKRKADECCNDDEIGVEVRQGESAAIETINMETSTDNSKVSDVEKPDYIHVRARRGQATDSHSLAERARREKINKKMKCLQDLVPGCSKVTGKAGMLDEIINYVQSLQRQIEFLSMKLAALDPRLDFDMDRFSMEEFPAHVTSFPAAVAPPEMADLAYQFSQVQKGAAAYGIDTPINPMQLAPQRSTTSSSSLSIPKALYHGRTHIYVCAINRKNFDRVLFQFRSDGAQPHLVNIQFQKKVKLQLVVLYVDFKLDESYTPSKISIRAGDGFQNLKEIKSVELCKPTGWVYISLSGNDPRETFVNTFMLQIAVLSNHLNGRDTHVRQIKVYGPRLNPIPRQPFQFTSREFITYSTAKDFDTDSLRNGLPKAVSSLEWAISEGKGKLYMHCTAGLGRAPAVAIAYMFWFCDMDVSTQLFYLLSLCGLCSVIARDSGDIFYFFSTLSLILNTAYDTLTSKRPCGPSKRAIRGATYDLAKNDPWKEPFESLPEHAFEGISGWERKLIQDRVRSFRGT</sequence>
<dbReference type="InterPro" id="IPR025558">
    <property type="entry name" value="DUF4283"/>
</dbReference>
<dbReference type="InterPro" id="IPR011598">
    <property type="entry name" value="bHLH_dom"/>
</dbReference>
<dbReference type="CDD" id="cd18919">
    <property type="entry name" value="bHLH_AtBPE_like"/>
    <property type="match status" value="1"/>
</dbReference>
<dbReference type="InterPro" id="IPR008979">
    <property type="entry name" value="Galactose-bd-like_sf"/>
</dbReference>
<gene>
    <name evidence="14" type="ORF">RHGRI_023626</name>
</gene>
<dbReference type="Gene3D" id="4.10.280.10">
    <property type="entry name" value="Helix-loop-helix DNA-binding domain"/>
    <property type="match status" value="1"/>
</dbReference>
<evidence type="ECO:0000256" key="7">
    <source>
        <dbReference type="ARBA" id="ARBA00023163"/>
    </source>
</evidence>
<dbReference type="EMBL" id="JACTNZ010000008">
    <property type="protein sequence ID" value="KAG5535908.1"/>
    <property type="molecule type" value="Genomic_DNA"/>
</dbReference>
<dbReference type="PROSITE" id="PS51284">
    <property type="entry name" value="DOC"/>
    <property type="match status" value="2"/>
</dbReference>
<dbReference type="Pfam" id="PF00010">
    <property type="entry name" value="HLH"/>
    <property type="match status" value="1"/>
</dbReference>
<keyword evidence="7" id="KW-0804">Transcription</keyword>
<dbReference type="GO" id="GO:0070979">
    <property type="term" value="P:protein K11-linked ubiquitination"/>
    <property type="evidence" value="ECO:0007669"/>
    <property type="project" value="TreeGrafter"/>
</dbReference>
<dbReference type="FunFam" id="4.10.280.10:FF:000002">
    <property type="entry name" value="Basic helix-loop-helix transcription factor"/>
    <property type="match status" value="1"/>
</dbReference>
<dbReference type="InterPro" id="IPR029021">
    <property type="entry name" value="Prot-tyrosine_phosphatase-like"/>
</dbReference>
<keyword evidence="4" id="KW-0498">Mitosis</keyword>
<evidence type="ECO:0000256" key="9">
    <source>
        <dbReference type="ARBA" id="ARBA00023306"/>
    </source>
</evidence>
<dbReference type="InterPro" id="IPR036638">
    <property type="entry name" value="HLH_DNA-bd_sf"/>
</dbReference>
<dbReference type="PROSITE" id="PS50056">
    <property type="entry name" value="TYR_PHOSPHATASE_2"/>
    <property type="match status" value="1"/>
</dbReference>
<accession>A0AAV6J5Y6</accession>
<dbReference type="Proteomes" id="UP000823749">
    <property type="component" value="Chromosome 8"/>
</dbReference>
<dbReference type="GO" id="GO:0016787">
    <property type="term" value="F:hydrolase activity"/>
    <property type="evidence" value="ECO:0007669"/>
    <property type="project" value="UniProtKB-ARBA"/>
</dbReference>
<evidence type="ECO:0000256" key="3">
    <source>
        <dbReference type="ARBA" id="ARBA00022618"/>
    </source>
</evidence>
<feature type="domain" description="DOC" evidence="13">
    <location>
        <begin position="426"/>
        <end position="611"/>
    </location>
</feature>
<evidence type="ECO:0000256" key="10">
    <source>
        <dbReference type="SAM" id="MobiDB-lite"/>
    </source>
</evidence>
<dbReference type="Pfam" id="PF03256">
    <property type="entry name" value="ANAPC10"/>
    <property type="match status" value="3"/>
</dbReference>
<organism evidence="14 15">
    <name type="scientific">Rhododendron griersonianum</name>
    <dbReference type="NCBI Taxonomy" id="479676"/>
    <lineage>
        <taxon>Eukaryota</taxon>
        <taxon>Viridiplantae</taxon>
        <taxon>Streptophyta</taxon>
        <taxon>Embryophyta</taxon>
        <taxon>Tracheophyta</taxon>
        <taxon>Spermatophyta</taxon>
        <taxon>Magnoliopsida</taxon>
        <taxon>eudicotyledons</taxon>
        <taxon>Gunneridae</taxon>
        <taxon>Pentapetalae</taxon>
        <taxon>asterids</taxon>
        <taxon>Ericales</taxon>
        <taxon>Ericaceae</taxon>
        <taxon>Ericoideae</taxon>
        <taxon>Rhodoreae</taxon>
        <taxon>Rhododendron</taxon>
    </lineage>
</organism>
<keyword evidence="3" id="KW-0132">Cell division</keyword>
<feature type="domain" description="Tyrosine specific protein phosphatases" evidence="11">
    <location>
        <begin position="1045"/>
        <end position="1099"/>
    </location>
</feature>
<evidence type="ECO:0000256" key="6">
    <source>
        <dbReference type="ARBA" id="ARBA00023015"/>
    </source>
</evidence>
<evidence type="ECO:0000259" key="11">
    <source>
        <dbReference type="PROSITE" id="PS50056"/>
    </source>
</evidence>
<keyword evidence="9" id="KW-0131">Cell cycle</keyword>
<dbReference type="Pfam" id="PF14111">
    <property type="entry name" value="DUF4283"/>
    <property type="match status" value="1"/>
</dbReference>
<feature type="compositionally biased region" description="Polar residues" evidence="10">
    <location>
        <begin position="44"/>
        <end position="60"/>
    </location>
</feature>
<comment type="caution">
    <text evidence="14">The sequence shown here is derived from an EMBL/GenBank/DDBJ whole genome shotgun (WGS) entry which is preliminary data.</text>
</comment>